<keyword evidence="1" id="KW-0812">Transmembrane</keyword>
<keyword evidence="1" id="KW-1133">Transmembrane helix</keyword>
<gene>
    <name evidence="2" type="ORF">SAMN05443248_1627</name>
</gene>
<feature type="transmembrane region" description="Helical" evidence="1">
    <location>
        <begin position="20"/>
        <end position="38"/>
    </location>
</feature>
<protein>
    <submittedName>
        <fullName evidence="2">Uncharacterized protein</fullName>
    </submittedName>
</protein>
<sequence>MREPSKFEVKFVGLSVSAEGALGIGAALLVVFGAFMFYRF</sequence>
<dbReference type="RefSeq" id="WP_276329315.1">
    <property type="nucleotide sequence ID" value="NZ_LT670817.1"/>
</dbReference>
<evidence type="ECO:0000313" key="3">
    <source>
        <dbReference type="Proteomes" id="UP000189796"/>
    </source>
</evidence>
<evidence type="ECO:0000313" key="2">
    <source>
        <dbReference type="EMBL" id="SHG45892.1"/>
    </source>
</evidence>
<dbReference type="EMBL" id="LT670817">
    <property type="protein sequence ID" value="SHG45892.1"/>
    <property type="molecule type" value="Genomic_DNA"/>
</dbReference>
<keyword evidence="1" id="KW-0472">Membrane</keyword>
<reference evidence="2 3" key="1">
    <citation type="submission" date="2016-11" db="EMBL/GenBank/DDBJ databases">
        <authorList>
            <person name="Jaros S."/>
            <person name="Januszkiewicz K."/>
            <person name="Wedrychowicz H."/>
        </authorList>
    </citation>
    <scope>NUCLEOTIDE SEQUENCE [LARGE SCALE GENOMIC DNA]</scope>
    <source>
        <strain evidence="2 3">GAS138</strain>
    </source>
</reference>
<accession>A0A1M5JZ86</accession>
<dbReference type="AlphaFoldDB" id="A0A1M5JZ86"/>
<organism evidence="2 3">
    <name type="scientific">Bradyrhizobium erythrophlei</name>
    <dbReference type="NCBI Taxonomy" id="1437360"/>
    <lineage>
        <taxon>Bacteria</taxon>
        <taxon>Pseudomonadati</taxon>
        <taxon>Pseudomonadota</taxon>
        <taxon>Alphaproteobacteria</taxon>
        <taxon>Hyphomicrobiales</taxon>
        <taxon>Nitrobacteraceae</taxon>
        <taxon>Bradyrhizobium</taxon>
    </lineage>
</organism>
<proteinExistence type="predicted"/>
<name>A0A1M5JZ86_9BRAD</name>
<evidence type="ECO:0000256" key="1">
    <source>
        <dbReference type="SAM" id="Phobius"/>
    </source>
</evidence>
<dbReference type="Proteomes" id="UP000189796">
    <property type="component" value="Chromosome I"/>
</dbReference>